<feature type="compositionally biased region" description="Basic residues" evidence="13">
    <location>
        <begin position="1"/>
        <end position="10"/>
    </location>
</feature>
<keyword evidence="18" id="KW-1185">Reference proteome</keyword>
<dbReference type="EC" id="2.7.13.3" evidence="3"/>
<keyword evidence="9" id="KW-0067">ATP-binding</keyword>
<dbReference type="PROSITE" id="PS50885">
    <property type="entry name" value="HAMP"/>
    <property type="match status" value="1"/>
</dbReference>
<evidence type="ECO:0000256" key="13">
    <source>
        <dbReference type="SAM" id="MobiDB-lite"/>
    </source>
</evidence>
<dbReference type="InterPro" id="IPR003594">
    <property type="entry name" value="HATPase_dom"/>
</dbReference>
<sequence length="1243" mass="125679">MQKTRPRRKDKQAALTGDAQQTPTVGKGRPTHVRNRLVVAVAVVAAAIAGAGAPSVLAASQQLHDSQELVTLAERTQDALTLAHSLADERDEVVPYIAAGRPKSKAPSEEHSARVDRQVEELRADEDTSQALRDELDAVAAVRRAALTGKSGPLEAHQAYSGAVSQLHQLAARLADATPPRAGSGAHALTELDTAVQQAAATRGLLLAALNVPSSTETVIDPVTGLPVTASSTSEEDEERRDALSAAALQARVRSDAALADFRDAAPKAARASYDSTVTGPEVDTADKYLGKLTDKPTLSDGEIKTSPEKLAAALTARIDMMRGAEASLFEQRTEDLAQLRDEDVTGLEIRIAVLGALLLLSVGVATAMARTLTRPLSVLRRGSARLAEAEDPAAEEPITFTGRNDEFAQVVRSVNALHAHAASLAQRIATLEADRKHLVGQRQKMADAREELRGELAEATAHMERMRHSIGGTFVNLALRTLGLVERQLGVIEGLEEREDDPDRLATLFKLDHFATVMRRHSENLLVLAGTEHGRHTAGPVPLVDVVRAAVSEIERYERVRIASLPPHAHIAGFAADDLSHLLAELMENATAFSPPDMPVEVSAWLMESGEVMLSVQDEGIGMAEDRLERLNTRLSEFDPEAAYDAESEEGLGLGLYVVARLAHRHGVQVQLRKQKQGGIAAVVVLPDPLLAPATPTAVPASVPGSAHTVSLPGADAEANSNVLRGRGTAGDPLVDLAERSIEARAEAEAEADAPGSAHATTHPDAAPAAESEAGPSTPSAPHGTAPGAASEPPQAGAPAHSTGAPAADPAPASAPAPVADREDTATSAGLHEGVRAAPEGPQQQAGAPAPSDASTPGVPADGRTDAAAPPAEHGTAPGAAVEPATDGTAPAAAEEPRTGAPSISADLGEAGPAAGTAGQNGPAAPGVPAGVDEARSHDVPPVRSGEPEAPAERLAETTMELFIPAQPDGRAPAAEGHGAGSAAPADEDVRPGAGQAPTSTPASGAAPAASGGLASGSTAPAQGTSGFAPEVPASGAAPAASGGLASGSTAPAPGTSGFAPEAPASGAAPAASGGLASGSTAPAPGTSGFAPEVPAPGAAPAASGGLASGSTAPAQGTSEPAPPTAPAPGTPAPGTPAPDTPAGRPEHARVADGAGDEGGDDEPVTAKGLPKRTPKITAPVASPRPRSGSVDAEALRRRLGGFRRGADAGRRDVEAELAADRSRGHDTTEEATGGTVEEASS</sequence>
<evidence type="ECO:0000256" key="2">
    <source>
        <dbReference type="ARBA" id="ARBA00004370"/>
    </source>
</evidence>
<feature type="compositionally biased region" description="Low complexity" evidence="13">
    <location>
        <begin position="806"/>
        <end position="820"/>
    </location>
</feature>
<reference evidence="17" key="1">
    <citation type="submission" date="2024-05" db="EMBL/GenBank/DDBJ databases">
        <title>30 novel species of actinomycetes from the DSMZ collection.</title>
        <authorList>
            <person name="Nouioui I."/>
        </authorList>
    </citation>
    <scope>NUCLEOTIDE SEQUENCE</scope>
    <source>
        <strain evidence="17">DSM 41972</strain>
    </source>
</reference>
<evidence type="ECO:0000256" key="14">
    <source>
        <dbReference type="SAM" id="Phobius"/>
    </source>
</evidence>
<feature type="coiled-coil region" evidence="12">
    <location>
        <begin position="443"/>
        <end position="470"/>
    </location>
</feature>
<dbReference type="Proteomes" id="UP001181313">
    <property type="component" value="Unassembled WGS sequence"/>
</dbReference>
<evidence type="ECO:0000256" key="6">
    <source>
        <dbReference type="ARBA" id="ARBA00022692"/>
    </source>
</evidence>
<dbReference type="PROSITE" id="PS50109">
    <property type="entry name" value="HIS_KIN"/>
    <property type="match status" value="1"/>
</dbReference>
<feature type="compositionally biased region" description="Pro residues" evidence="13">
    <location>
        <begin position="1122"/>
        <end position="1141"/>
    </location>
</feature>
<dbReference type="SUPFAM" id="SSF55874">
    <property type="entry name" value="ATPase domain of HSP90 chaperone/DNA topoisomerase II/histidine kinase"/>
    <property type="match status" value="1"/>
</dbReference>
<evidence type="ECO:0000313" key="18">
    <source>
        <dbReference type="Proteomes" id="UP001181313"/>
    </source>
</evidence>
<accession>A0ABU3HZR7</accession>
<dbReference type="InterPro" id="IPR003660">
    <property type="entry name" value="HAMP_dom"/>
</dbReference>
<evidence type="ECO:0000259" key="15">
    <source>
        <dbReference type="PROSITE" id="PS50109"/>
    </source>
</evidence>
<name>A0ABU3HZR7_9ACTN</name>
<dbReference type="SMART" id="SM00387">
    <property type="entry name" value="HATPase_c"/>
    <property type="match status" value="1"/>
</dbReference>
<feature type="region of interest" description="Disordered" evidence="13">
    <location>
        <begin position="840"/>
        <end position="1243"/>
    </location>
</feature>
<keyword evidence="8" id="KW-0418">Kinase</keyword>
<keyword evidence="6 14" id="KW-0812">Transmembrane</keyword>
<feature type="compositionally biased region" description="Low complexity" evidence="13">
    <location>
        <begin position="1232"/>
        <end position="1243"/>
    </location>
</feature>
<feature type="transmembrane region" description="Helical" evidence="14">
    <location>
        <begin position="37"/>
        <end position="57"/>
    </location>
</feature>
<keyword evidence="5" id="KW-0808">Transferase</keyword>
<evidence type="ECO:0000256" key="5">
    <source>
        <dbReference type="ARBA" id="ARBA00022679"/>
    </source>
</evidence>
<dbReference type="RefSeq" id="WP_337674714.1">
    <property type="nucleotide sequence ID" value="NZ_JAVSGH010000016.1"/>
</dbReference>
<dbReference type="InterPro" id="IPR036890">
    <property type="entry name" value="HATPase_C_sf"/>
</dbReference>
<dbReference type="Pfam" id="PF08376">
    <property type="entry name" value="NIT"/>
    <property type="match status" value="1"/>
</dbReference>
<keyword evidence="4" id="KW-0597">Phosphoprotein</keyword>
<dbReference type="InterPro" id="IPR013587">
    <property type="entry name" value="Nitrate/nitrite_sensing"/>
</dbReference>
<evidence type="ECO:0000256" key="3">
    <source>
        <dbReference type="ARBA" id="ARBA00012438"/>
    </source>
</evidence>
<dbReference type="InterPro" id="IPR005467">
    <property type="entry name" value="His_kinase_dom"/>
</dbReference>
<dbReference type="PANTHER" id="PTHR44936:SF9">
    <property type="entry name" value="SENSOR PROTEIN CREC"/>
    <property type="match status" value="1"/>
</dbReference>
<evidence type="ECO:0000256" key="10">
    <source>
        <dbReference type="ARBA" id="ARBA00022989"/>
    </source>
</evidence>
<feature type="compositionally biased region" description="Low complexity" evidence="13">
    <location>
        <begin position="998"/>
        <end position="1023"/>
    </location>
</feature>
<evidence type="ECO:0000256" key="8">
    <source>
        <dbReference type="ARBA" id="ARBA00022777"/>
    </source>
</evidence>
<evidence type="ECO:0000256" key="11">
    <source>
        <dbReference type="ARBA" id="ARBA00023012"/>
    </source>
</evidence>
<feature type="compositionally biased region" description="Low complexity" evidence="13">
    <location>
        <begin position="754"/>
        <end position="783"/>
    </location>
</feature>
<dbReference type="EMBL" id="JAVSGH010000016">
    <property type="protein sequence ID" value="MDT3726198.1"/>
    <property type="molecule type" value="Genomic_DNA"/>
</dbReference>
<dbReference type="PANTHER" id="PTHR44936">
    <property type="entry name" value="SENSOR PROTEIN CREC"/>
    <property type="match status" value="1"/>
</dbReference>
<feature type="domain" description="Histidine kinase" evidence="15">
    <location>
        <begin position="580"/>
        <end position="691"/>
    </location>
</feature>
<organism evidence="17 18">
    <name type="scientific">Streptomyces althioticus subsp. attaecolombicae</name>
    <dbReference type="NCBI Taxonomy" id="3075534"/>
    <lineage>
        <taxon>Bacteria</taxon>
        <taxon>Bacillati</taxon>
        <taxon>Actinomycetota</taxon>
        <taxon>Actinomycetes</taxon>
        <taxon>Kitasatosporales</taxon>
        <taxon>Streptomycetaceae</taxon>
        <taxon>Streptomyces</taxon>
        <taxon>Streptomyces althioticus group</taxon>
    </lineage>
</organism>
<feature type="compositionally biased region" description="Low complexity" evidence="13">
    <location>
        <begin position="840"/>
        <end position="852"/>
    </location>
</feature>
<keyword evidence="10 14" id="KW-1133">Transmembrane helix</keyword>
<evidence type="ECO:0000313" key="17">
    <source>
        <dbReference type="EMBL" id="MDT3726198.1"/>
    </source>
</evidence>
<keyword evidence="11" id="KW-0902">Two-component regulatory system</keyword>
<evidence type="ECO:0000259" key="16">
    <source>
        <dbReference type="PROSITE" id="PS50885"/>
    </source>
</evidence>
<comment type="subcellular location">
    <subcellularLocation>
        <location evidence="2">Membrane</location>
    </subcellularLocation>
</comment>
<feature type="region of interest" description="Disordered" evidence="13">
    <location>
        <begin position="1"/>
        <end position="30"/>
    </location>
</feature>
<evidence type="ECO:0000256" key="4">
    <source>
        <dbReference type="ARBA" id="ARBA00022553"/>
    </source>
</evidence>
<comment type="catalytic activity">
    <reaction evidence="1">
        <text>ATP + protein L-histidine = ADP + protein N-phospho-L-histidine.</text>
        <dbReference type="EC" id="2.7.13.3"/>
    </reaction>
</comment>
<evidence type="ECO:0000256" key="9">
    <source>
        <dbReference type="ARBA" id="ARBA00022840"/>
    </source>
</evidence>
<comment type="caution">
    <text evidence="17">The sequence shown here is derived from an EMBL/GenBank/DDBJ whole genome shotgun (WGS) entry which is preliminary data.</text>
</comment>
<evidence type="ECO:0000256" key="7">
    <source>
        <dbReference type="ARBA" id="ARBA00022741"/>
    </source>
</evidence>
<feature type="compositionally biased region" description="Acidic residues" evidence="13">
    <location>
        <begin position="1156"/>
        <end position="1165"/>
    </location>
</feature>
<keyword evidence="14" id="KW-0472">Membrane</keyword>
<feature type="domain" description="HAMP" evidence="16">
    <location>
        <begin position="371"/>
        <end position="427"/>
    </location>
</feature>
<dbReference type="Pfam" id="PF02518">
    <property type="entry name" value="HATPase_c"/>
    <property type="match status" value="1"/>
</dbReference>
<protein>
    <recommendedName>
        <fullName evidence="3">histidine kinase</fullName>
        <ecNumber evidence="3">2.7.13.3</ecNumber>
    </recommendedName>
</protein>
<dbReference type="InterPro" id="IPR050980">
    <property type="entry name" value="2C_sensor_his_kinase"/>
</dbReference>
<evidence type="ECO:0000256" key="1">
    <source>
        <dbReference type="ARBA" id="ARBA00000085"/>
    </source>
</evidence>
<feature type="compositionally biased region" description="Low complexity" evidence="13">
    <location>
        <begin position="1030"/>
        <end position="1116"/>
    </location>
</feature>
<keyword evidence="12" id="KW-0175">Coiled coil</keyword>
<dbReference type="Gene3D" id="3.30.565.10">
    <property type="entry name" value="Histidine kinase-like ATPase, C-terminal domain"/>
    <property type="match status" value="1"/>
</dbReference>
<dbReference type="Gene3D" id="6.10.340.10">
    <property type="match status" value="1"/>
</dbReference>
<gene>
    <name evidence="17" type="ORF">ROS62_15435</name>
</gene>
<feature type="compositionally biased region" description="Basic and acidic residues" evidence="13">
    <location>
        <begin position="1206"/>
        <end position="1230"/>
    </location>
</feature>
<evidence type="ECO:0000256" key="12">
    <source>
        <dbReference type="SAM" id="Coils"/>
    </source>
</evidence>
<keyword evidence="7" id="KW-0547">Nucleotide-binding</keyword>
<feature type="region of interest" description="Disordered" evidence="13">
    <location>
        <begin position="746"/>
        <end position="828"/>
    </location>
</feature>
<proteinExistence type="predicted"/>